<name>A0ACB9GCF9_CICIN</name>
<proteinExistence type="predicted"/>
<gene>
    <name evidence="1" type="ORF">L2E82_11111</name>
</gene>
<protein>
    <submittedName>
        <fullName evidence="1">Uncharacterized protein</fullName>
    </submittedName>
</protein>
<reference evidence="1 2" key="2">
    <citation type="journal article" date="2022" name="Mol. Ecol. Resour.">
        <title>The genomes of chicory, endive, great burdock and yacon provide insights into Asteraceae paleo-polyploidization history and plant inulin production.</title>
        <authorList>
            <person name="Fan W."/>
            <person name="Wang S."/>
            <person name="Wang H."/>
            <person name="Wang A."/>
            <person name="Jiang F."/>
            <person name="Liu H."/>
            <person name="Zhao H."/>
            <person name="Xu D."/>
            <person name="Zhang Y."/>
        </authorList>
    </citation>
    <scope>NUCLEOTIDE SEQUENCE [LARGE SCALE GENOMIC DNA]</scope>
    <source>
        <strain evidence="2">cv. Punajuju</strain>
        <tissue evidence="1">Leaves</tissue>
    </source>
</reference>
<keyword evidence="2" id="KW-1185">Reference proteome</keyword>
<organism evidence="1 2">
    <name type="scientific">Cichorium intybus</name>
    <name type="common">Chicory</name>
    <dbReference type="NCBI Taxonomy" id="13427"/>
    <lineage>
        <taxon>Eukaryota</taxon>
        <taxon>Viridiplantae</taxon>
        <taxon>Streptophyta</taxon>
        <taxon>Embryophyta</taxon>
        <taxon>Tracheophyta</taxon>
        <taxon>Spermatophyta</taxon>
        <taxon>Magnoliopsida</taxon>
        <taxon>eudicotyledons</taxon>
        <taxon>Gunneridae</taxon>
        <taxon>Pentapetalae</taxon>
        <taxon>asterids</taxon>
        <taxon>campanulids</taxon>
        <taxon>Asterales</taxon>
        <taxon>Asteraceae</taxon>
        <taxon>Cichorioideae</taxon>
        <taxon>Cichorieae</taxon>
        <taxon>Cichoriinae</taxon>
        <taxon>Cichorium</taxon>
    </lineage>
</organism>
<accession>A0ACB9GCF9</accession>
<dbReference type="Proteomes" id="UP001055811">
    <property type="component" value="Linkage Group LG02"/>
</dbReference>
<evidence type="ECO:0000313" key="1">
    <source>
        <dbReference type="EMBL" id="KAI3781110.1"/>
    </source>
</evidence>
<reference evidence="2" key="1">
    <citation type="journal article" date="2022" name="Mol. Ecol. Resour.">
        <title>The genomes of chicory, endive, great burdock and yacon provide insights into Asteraceae palaeo-polyploidization history and plant inulin production.</title>
        <authorList>
            <person name="Fan W."/>
            <person name="Wang S."/>
            <person name="Wang H."/>
            <person name="Wang A."/>
            <person name="Jiang F."/>
            <person name="Liu H."/>
            <person name="Zhao H."/>
            <person name="Xu D."/>
            <person name="Zhang Y."/>
        </authorList>
    </citation>
    <scope>NUCLEOTIDE SEQUENCE [LARGE SCALE GENOMIC DNA]</scope>
    <source>
        <strain evidence="2">cv. Punajuju</strain>
    </source>
</reference>
<dbReference type="EMBL" id="CM042010">
    <property type="protein sequence ID" value="KAI3781110.1"/>
    <property type="molecule type" value="Genomic_DNA"/>
</dbReference>
<sequence>MNFSMAPPPGISSGALRILTTDFPEEGQSAMAYLTEAPEPTYPTASHRSSLLQLQSGGQRAVPADVVLHSPPEQTDLRIVGHSTNNLSVHDNRAPVEHFGGGSLTDLVPKIYSGYGLDDYYGDGEGPRISGFNLRPQSIIGPSTDNIKFDPLATKNTMSGKPLRDAYDEFNKLNEDEEDWDFDD</sequence>
<evidence type="ECO:0000313" key="2">
    <source>
        <dbReference type="Proteomes" id="UP001055811"/>
    </source>
</evidence>
<comment type="caution">
    <text evidence="1">The sequence shown here is derived from an EMBL/GenBank/DDBJ whole genome shotgun (WGS) entry which is preliminary data.</text>
</comment>